<evidence type="ECO:0000313" key="2">
    <source>
        <dbReference type="Proteomes" id="UP000006174"/>
    </source>
</evidence>
<dbReference type="HOGENOM" id="CLU_1714678_0_0_1"/>
<gene>
    <name evidence="1" type="ORF">UHOR_04081</name>
</gene>
<accession>I2G0R4</accession>
<protein>
    <submittedName>
        <fullName evidence="1">Uncharacterized protein</fullName>
    </submittedName>
</protein>
<sequence>MSGRLAPGLTELHCHATGPDRSHATFAPPCTHTREYPDSLTTFCTHAFCIGIAVEASEPRQLATATQVQGCPAVELEHPESLLVPFTVPSSSVPVLSEMRHWSSSGRRIGPVSDFPVPAAAMCIAQHSMAWPKEAKLEETYYAALKIASERKG</sequence>
<name>I2G0R4_USTHO</name>
<dbReference type="AlphaFoldDB" id="I2G0R4"/>
<dbReference type="EMBL" id="CAGI01000177">
    <property type="protein sequence ID" value="CCF52757.1"/>
    <property type="molecule type" value="Genomic_DNA"/>
</dbReference>
<reference evidence="1 2" key="1">
    <citation type="journal article" date="2012" name="Plant Cell">
        <title>Genome comparison of barley and maize smut fungi reveals targeted loss of RNA silencing components and species-specific presence of transposable elements.</title>
        <authorList>
            <person name="Laurie J.D."/>
            <person name="Ali S."/>
            <person name="Linning R."/>
            <person name="Mannhaupt G."/>
            <person name="Wong P."/>
            <person name="Gueldener U."/>
            <person name="Muensterkoetter M."/>
            <person name="Moore R."/>
            <person name="Kahmann R."/>
            <person name="Bakkeren G."/>
            <person name="Schirawski J."/>
        </authorList>
    </citation>
    <scope>NUCLEOTIDE SEQUENCE [LARGE SCALE GENOMIC DNA]</scope>
    <source>
        <strain evidence="2">Uh4875-4</strain>
    </source>
</reference>
<keyword evidence="2" id="KW-1185">Reference proteome</keyword>
<comment type="caution">
    <text evidence="1">The sequence shown here is derived from an EMBL/GenBank/DDBJ whole genome shotgun (WGS) entry which is preliminary data.</text>
</comment>
<proteinExistence type="predicted"/>
<evidence type="ECO:0000313" key="1">
    <source>
        <dbReference type="EMBL" id="CCF52757.1"/>
    </source>
</evidence>
<dbReference type="Proteomes" id="UP000006174">
    <property type="component" value="Unassembled WGS sequence"/>
</dbReference>
<organism evidence="1 2">
    <name type="scientific">Ustilago hordei</name>
    <name type="common">Barley covered smut fungus</name>
    <dbReference type="NCBI Taxonomy" id="120017"/>
    <lineage>
        <taxon>Eukaryota</taxon>
        <taxon>Fungi</taxon>
        <taxon>Dikarya</taxon>
        <taxon>Basidiomycota</taxon>
        <taxon>Ustilaginomycotina</taxon>
        <taxon>Ustilaginomycetes</taxon>
        <taxon>Ustilaginales</taxon>
        <taxon>Ustilaginaceae</taxon>
        <taxon>Ustilago</taxon>
    </lineage>
</organism>